<dbReference type="SUPFAM" id="SSF54427">
    <property type="entry name" value="NTF2-like"/>
    <property type="match status" value="1"/>
</dbReference>
<evidence type="ECO:0000259" key="1">
    <source>
        <dbReference type="Pfam" id="PF12680"/>
    </source>
</evidence>
<organism evidence="2 3">
    <name type="scientific">Sphingomonas echinoides</name>
    <dbReference type="NCBI Taxonomy" id="59803"/>
    <lineage>
        <taxon>Bacteria</taxon>
        <taxon>Pseudomonadati</taxon>
        <taxon>Pseudomonadota</taxon>
        <taxon>Alphaproteobacteria</taxon>
        <taxon>Sphingomonadales</taxon>
        <taxon>Sphingomonadaceae</taxon>
        <taxon>Sphingomonas</taxon>
    </lineage>
</organism>
<dbReference type="Pfam" id="PF12680">
    <property type="entry name" value="SnoaL_2"/>
    <property type="match status" value="1"/>
</dbReference>
<dbReference type="InterPro" id="IPR037401">
    <property type="entry name" value="SnoaL-like"/>
</dbReference>
<dbReference type="RefSeq" id="WP_010403635.1">
    <property type="nucleotide sequence ID" value="NZ_JAWXXV010000001.1"/>
</dbReference>
<dbReference type="Proteomes" id="UP001279660">
    <property type="component" value="Unassembled WGS sequence"/>
</dbReference>
<protein>
    <submittedName>
        <fullName evidence="2">Nuclear transport factor 2 family protein</fullName>
    </submittedName>
</protein>
<sequence>MTPDQMIAFVEELYALTGAGEWEAAAARLTDDFVAIEADGLPMAGRYEGRNGLKELFLKVMDMMDVVAMERVETTAGRDHAVTILSLRFADPALAPAEICEVFRFRDGKCCEIKPFYFDPAPVIAAVAAKRAERSIA</sequence>
<evidence type="ECO:0000313" key="2">
    <source>
        <dbReference type="EMBL" id="MDX5984238.1"/>
    </source>
</evidence>
<comment type="caution">
    <text evidence="2">The sequence shown here is derived from an EMBL/GenBank/DDBJ whole genome shotgun (WGS) entry which is preliminary data.</text>
</comment>
<dbReference type="EMBL" id="JAWXXV010000001">
    <property type="protein sequence ID" value="MDX5984238.1"/>
    <property type="molecule type" value="Genomic_DNA"/>
</dbReference>
<gene>
    <name evidence="2" type="ORF">SIL82_08185</name>
</gene>
<dbReference type="InterPro" id="IPR032710">
    <property type="entry name" value="NTF2-like_dom_sf"/>
</dbReference>
<evidence type="ECO:0000313" key="3">
    <source>
        <dbReference type="Proteomes" id="UP001279660"/>
    </source>
</evidence>
<keyword evidence="3" id="KW-1185">Reference proteome</keyword>
<dbReference type="Gene3D" id="3.10.450.50">
    <property type="match status" value="1"/>
</dbReference>
<reference evidence="2 3" key="1">
    <citation type="submission" date="2023-11" db="EMBL/GenBank/DDBJ databases">
        <title>MicrobeMod: A computational toolkit for identifying prokaryotic methylation and restriction-modification with nanopore sequencing.</title>
        <authorList>
            <person name="Crits-Christoph A."/>
            <person name="Kang S.C."/>
            <person name="Lee H."/>
            <person name="Ostrov N."/>
        </authorList>
    </citation>
    <scope>NUCLEOTIDE SEQUENCE [LARGE SCALE GENOMIC DNA]</scope>
    <source>
        <strain evidence="2 3">ATCC 14820</strain>
    </source>
</reference>
<accession>A0ABU4PJ74</accession>
<name>A0ABU4PJ74_9SPHN</name>
<proteinExistence type="predicted"/>
<feature type="domain" description="SnoaL-like" evidence="1">
    <location>
        <begin position="10"/>
        <end position="112"/>
    </location>
</feature>